<dbReference type="InterPro" id="IPR000297">
    <property type="entry name" value="PPIase_PpiC"/>
</dbReference>
<protein>
    <recommendedName>
        <fullName evidence="5">Peptidyl-prolyl cis-trans isomerase</fullName>
        <ecNumber evidence="5">5.2.1.8</ecNumber>
    </recommendedName>
</protein>
<feature type="domain" description="PpiC" evidence="8">
    <location>
        <begin position="55"/>
        <end position="167"/>
    </location>
</feature>
<keyword evidence="2 4" id="KW-0697">Rotamase</keyword>
<dbReference type="Gene3D" id="3.10.50.40">
    <property type="match status" value="1"/>
</dbReference>
<evidence type="ECO:0000313" key="9">
    <source>
        <dbReference type="EMBL" id="ODQ79740.1"/>
    </source>
</evidence>
<evidence type="ECO:0000259" key="8">
    <source>
        <dbReference type="PROSITE" id="PS50198"/>
    </source>
</evidence>
<dbReference type="OrthoDB" id="2530521at2759"/>
<dbReference type="Pfam" id="PF00397">
    <property type="entry name" value="WW"/>
    <property type="match status" value="1"/>
</dbReference>
<dbReference type="PROSITE" id="PS50020">
    <property type="entry name" value="WW_DOMAIN_2"/>
    <property type="match status" value="1"/>
</dbReference>
<evidence type="ECO:0000313" key="10">
    <source>
        <dbReference type="Proteomes" id="UP000094336"/>
    </source>
</evidence>
<dbReference type="GO" id="GO:0000993">
    <property type="term" value="F:RNA polymerase II complex binding"/>
    <property type="evidence" value="ECO:0007669"/>
    <property type="project" value="EnsemblFungi"/>
</dbReference>
<dbReference type="STRING" id="984486.A0A1E3QQ04"/>
<dbReference type="InterPro" id="IPR001202">
    <property type="entry name" value="WW_dom"/>
</dbReference>
<evidence type="ECO:0000256" key="2">
    <source>
        <dbReference type="ARBA" id="ARBA00023110"/>
    </source>
</evidence>
<feature type="domain" description="WW" evidence="7">
    <location>
        <begin position="3"/>
        <end position="37"/>
    </location>
</feature>
<dbReference type="GO" id="GO:0005634">
    <property type="term" value="C:nucleus"/>
    <property type="evidence" value="ECO:0007669"/>
    <property type="project" value="TreeGrafter"/>
</dbReference>
<dbReference type="PANTHER" id="PTHR10657:SF4">
    <property type="entry name" value="PEPTIDYL-PROLYL CIS-TRANS ISOMERASE-RELATED"/>
    <property type="match status" value="1"/>
</dbReference>
<organism evidence="9 10">
    <name type="scientific">Babjeviella inositovora NRRL Y-12698</name>
    <dbReference type="NCBI Taxonomy" id="984486"/>
    <lineage>
        <taxon>Eukaryota</taxon>
        <taxon>Fungi</taxon>
        <taxon>Dikarya</taxon>
        <taxon>Ascomycota</taxon>
        <taxon>Saccharomycotina</taxon>
        <taxon>Pichiomycetes</taxon>
        <taxon>Serinales incertae sedis</taxon>
        <taxon>Babjeviella</taxon>
    </lineage>
</organism>
<evidence type="ECO:0000256" key="4">
    <source>
        <dbReference type="PROSITE-ProRule" id="PRU00278"/>
    </source>
</evidence>
<keyword evidence="3 4" id="KW-0413">Isomerase</keyword>
<dbReference type="Gene3D" id="2.20.70.10">
    <property type="match status" value="1"/>
</dbReference>
<accession>A0A1E3QQ04</accession>
<evidence type="ECO:0000256" key="1">
    <source>
        <dbReference type="ARBA" id="ARBA00000971"/>
    </source>
</evidence>
<dbReference type="InterPro" id="IPR046357">
    <property type="entry name" value="PPIase_dom_sf"/>
</dbReference>
<dbReference type="GO" id="GO:2000059">
    <property type="term" value="P:negative regulation of ubiquitin-dependent protein catabolic process"/>
    <property type="evidence" value="ECO:0007669"/>
    <property type="project" value="EnsemblFungi"/>
</dbReference>
<dbReference type="GO" id="GO:0045899">
    <property type="term" value="P:positive regulation of RNA polymerase II transcription preinitiation complex assembly"/>
    <property type="evidence" value="ECO:0007669"/>
    <property type="project" value="EnsemblFungi"/>
</dbReference>
<reference evidence="10" key="1">
    <citation type="submission" date="2016-05" db="EMBL/GenBank/DDBJ databases">
        <title>Comparative genomics of biotechnologically important yeasts.</title>
        <authorList>
            <consortium name="DOE Joint Genome Institute"/>
            <person name="Riley R."/>
            <person name="Haridas S."/>
            <person name="Wolfe K.H."/>
            <person name="Lopes M.R."/>
            <person name="Hittinger C.T."/>
            <person name="Goker M."/>
            <person name="Salamov A."/>
            <person name="Wisecaver J."/>
            <person name="Long T.M."/>
            <person name="Aerts A.L."/>
            <person name="Barry K."/>
            <person name="Choi C."/>
            <person name="Clum A."/>
            <person name="Coughlan A.Y."/>
            <person name="Deshpande S."/>
            <person name="Douglass A.P."/>
            <person name="Hanson S.J."/>
            <person name="Klenk H.-P."/>
            <person name="Labutti K."/>
            <person name="Lapidus A."/>
            <person name="Lindquist E."/>
            <person name="Lipzen A."/>
            <person name="Meier-Kolthoff J.P."/>
            <person name="Ohm R.A."/>
            <person name="Otillar R.P."/>
            <person name="Pangilinan J."/>
            <person name="Peng Y."/>
            <person name="Rokas A."/>
            <person name="Rosa C.A."/>
            <person name="Scheuner C."/>
            <person name="Sibirny A.A."/>
            <person name="Slot J.C."/>
            <person name="Stielow J.B."/>
            <person name="Sun H."/>
            <person name="Kurtzman C.P."/>
            <person name="Blackwell M."/>
            <person name="Grigoriev I.V."/>
            <person name="Jeffries T.W."/>
        </authorList>
    </citation>
    <scope>NUCLEOTIDE SEQUENCE [LARGE SCALE GENOMIC DNA]</scope>
    <source>
        <strain evidence="10">NRRL Y-12698</strain>
    </source>
</reference>
<dbReference type="GO" id="GO:0006369">
    <property type="term" value="P:termination of RNA polymerase II transcription"/>
    <property type="evidence" value="ECO:0007669"/>
    <property type="project" value="EnsemblFungi"/>
</dbReference>
<dbReference type="EC" id="5.2.1.8" evidence="5"/>
<sequence>MSTGLPSGWSIRTSRTHNQEYYYNDETKESSWEAPSGTDIVQLKAYLLATYATPPDKVRCNHLLIKYAGSRRPSSWKEENITRTREEAIKILRDWQAKLKRGEAKSLSEIAQTESDCSSHSQGGDLGAFGKGQMQPSFEKAAFKLNVGDISDIVESDSGFHLIERVA</sequence>
<dbReference type="InterPro" id="IPR036020">
    <property type="entry name" value="WW_dom_sf"/>
</dbReference>
<dbReference type="GO" id="GO:2000749">
    <property type="term" value="P:positive regulation of rDNA heterochromatin formation"/>
    <property type="evidence" value="ECO:0007669"/>
    <property type="project" value="EnsemblFungi"/>
</dbReference>
<dbReference type="EMBL" id="KV454431">
    <property type="protein sequence ID" value="ODQ79740.1"/>
    <property type="molecule type" value="Genomic_DNA"/>
</dbReference>
<dbReference type="InterPro" id="IPR051370">
    <property type="entry name" value="PPIase_Pin1"/>
</dbReference>
<dbReference type="GO" id="GO:0005829">
    <property type="term" value="C:cytosol"/>
    <property type="evidence" value="ECO:0007669"/>
    <property type="project" value="TreeGrafter"/>
</dbReference>
<dbReference type="RefSeq" id="XP_018985068.1">
    <property type="nucleotide sequence ID" value="XM_019132378.1"/>
</dbReference>
<dbReference type="Pfam" id="PF00639">
    <property type="entry name" value="Rotamase"/>
    <property type="match status" value="1"/>
</dbReference>
<comment type="catalytic activity">
    <reaction evidence="1 5">
        <text>[protein]-peptidylproline (omega=180) = [protein]-peptidylproline (omega=0)</text>
        <dbReference type="Rhea" id="RHEA:16237"/>
        <dbReference type="Rhea" id="RHEA-COMP:10747"/>
        <dbReference type="Rhea" id="RHEA-COMP:10748"/>
        <dbReference type="ChEBI" id="CHEBI:83833"/>
        <dbReference type="ChEBI" id="CHEBI:83834"/>
        <dbReference type="EC" id="5.2.1.8"/>
    </reaction>
</comment>
<evidence type="ECO:0000256" key="6">
    <source>
        <dbReference type="SAM" id="MobiDB-lite"/>
    </source>
</evidence>
<gene>
    <name evidence="9" type="ORF">BABINDRAFT_61952</name>
</gene>
<evidence type="ECO:0000256" key="5">
    <source>
        <dbReference type="RuleBase" id="RU363014"/>
    </source>
</evidence>
<feature type="compositionally biased region" description="Polar residues" evidence="6">
    <location>
        <begin position="111"/>
        <end position="122"/>
    </location>
</feature>
<dbReference type="PANTHER" id="PTHR10657">
    <property type="entry name" value="PEPTIDYL-PROLYL CIS-TRANS ISOMERASE"/>
    <property type="match status" value="1"/>
</dbReference>
<dbReference type="GO" id="GO:0000122">
    <property type="term" value="P:negative regulation of transcription by RNA polymerase II"/>
    <property type="evidence" value="ECO:0007669"/>
    <property type="project" value="EnsemblFungi"/>
</dbReference>
<dbReference type="GeneID" id="30150231"/>
<proteinExistence type="predicted"/>
<keyword evidence="10" id="KW-1185">Reference proteome</keyword>
<evidence type="ECO:0000256" key="3">
    <source>
        <dbReference type="ARBA" id="ARBA00023235"/>
    </source>
</evidence>
<feature type="region of interest" description="Disordered" evidence="6">
    <location>
        <begin position="111"/>
        <end position="131"/>
    </location>
</feature>
<dbReference type="CDD" id="cd00201">
    <property type="entry name" value="WW"/>
    <property type="match status" value="1"/>
</dbReference>
<dbReference type="SUPFAM" id="SSF51045">
    <property type="entry name" value="WW domain"/>
    <property type="match status" value="1"/>
</dbReference>
<dbReference type="PROSITE" id="PS50198">
    <property type="entry name" value="PPIC_PPIASE_2"/>
    <property type="match status" value="1"/>
</dbReference>
<dbReference type="SUPFAM" id="SSF54534">
    <property type="entry name" value="FKBP-like"/>
    <property type="match status" value="1"/>
</dbReference>
<dbReference type="Proteomes" id="UP000094336">
    <property type="component" value="Unassembled WGS sequence"/>
</dbReference>
<dbReference type="AlphaFoldDB" id="A0A1E3QQ04"/>
<dbReference type="FunFam" id="3.10.50.40:FF:000026">
    <property type="entry name" value="Peptidyl-prolyl cis-trans isomerase"/>
    <property type="match status" value="1"/>
</dbReference>
<dbReference type="GO" id="GO:0003755">
    <property type="term" value="F:peptidyl-prolyl cis-trans isomerase activity"/>
    <property type="evidence" value="ECO:0007669"/>
    <property type="project" value="UniProtKB-UniRule"/>
</dbReference>
<evidence type="ECO:0000259" key="7">
    <source>
        <dbReference type="PROSITE" id="PS50020"/>
    </source>
</evidence>
<name>A0A1E3QQ04_9ASCO</name>
<dbReference type="SMART" id="SM00456">
    <property type="entry name" value="WW"/>
    <property type="match status" value="1"/>
</dbReference>